<dbReference type="NCBIfam" id="NF009472">
    <property type="entry name" value="PRK12834.1"/>
    <property type="match status" value="1"/>
</dbReference>
<gene>
    <name evidence="4" type="ORF">QP116_03430</name>
</gene>
<evidence type="ECO:0000313" key="4">
    <source>
        <dbReference type="EMBL" id="MDK6274801.1"/>
    </source>
</evidence>
<keyword evidence="1" id="KW-0285">Flavoprotein</keyword>
<sequence>MDADVIVVGAGLAGLVAAREAIRGGLSVVVVDQENRQNLGGQAFWSFGGMFLIDTPQQRRLGVKDSAELAHSDWTGTAGFDRFDEEGGLGQDRWARRWAYEYVEFAAGEKASYLAEHGIKFTPVVGWAERGGSVADGHGNSVPRFHVPWGTGTGIVKPFINFALQAEKDGKLRFNFRHRVTGLLTEGGRVVGVEGDILESSARDRGRASSRVATGTFKLEAPAVVMATGGIGANADLVRANWPERLGTAPKNMICGVPEYVDGSGLIAAEAAGARWVNKDRMWHYTEGIINYDPVWPNHGIRILPGPTPMWFDARGRRLPHPNLPGYDTLETLKYLRTTEDIKDYDHSWFIVNERILAKEFALSGSEQNPDITSGKVSRVIASRLSSGIPGPVRRFQRRGQDFLTAETLEQLVPKMNQLVGEDLIDVDHLREQIEARDLQIENPFSKDAQIQGIHNSRAFRGDRMIRTTKPHKLLDPAAGPLVAVRLNILTRKSLGGLQTDLASRVIGADGEVLPGLWAAGEAAGFGGGGVHGYRALEGTFLGGAVFSGLLAGRSLTETLRG</sequence>
<evidence type="ECO:0000313" key="5">
    <source>
        <dbReference type="Proteomes" id="UP001240483"/>
    </source>
</evidence>
<dbReference type="AlphaFoldDB" id="A0AAP4C684"/>
<dbReference type="InterPro" id="IPR027477">
    <property type="entry name" value="Succ_DH/fumarate_Rdtase_cat_sf"/>
</dbReference>
<evidence type="ECO:0000256" key="1">
    <source>
        <dbReference type="ARBA" id="ARBA00022630"/>
    </source>
</evidence>
<dbReference type="InterPro" id="IPR003953">
    <property type="entry name" value="FAD-dep_OxRdtase_2_FAD-bd"/>
</dbReference>
<organism evidence="4 5">
    <name type="scientific">Pseudoglutamicibacter cumminsii</name>
    <dbReference type="NCBI Taxonomy" id="156979"/>
    <lineage>
        <taxon>Bacteria</taxon>
        <taxon>Bacillati</taxon>
        <taxon>Actinomycetota</taxon>
        <taxon>Actinomycetes</taxon>
        <taxon>Micrococcales</taxon>
        <taxon>Micrococcaceae</taxon>
        <taxon>Pseudoglutamicibacter</taxon>
    </lineage>
</organism>
<dbReference type="Gene3D" id="3.90.700.10">
    <property type="entry name" value="Succinate dehydrogenase/fumarate reductase flavoprotein, catalytic domain"/>
    <property type="match status" value="1"/>
</dbReference>
<dbReference type="SUPFAM" id="SSF51905">
    <property type="entry name" value="FAD/NAD(P)-binding domain"/>
    <property type="match status" value="1"/>
</dbReference>
<dbReference type="PANTHER" id="PTHR43260">
    <property type="entry name" value="3-KETOSTEROID-DELTA-1-DEHYDROGENASE"/>
    <property type="match status" value="1"/>
</dbReference>
<keyword evidence="2" id="KW-0560">Oxidoreductase</keyword>
<dbReference type="RefSeq" id="WP_285332881.1">
    <property type="nucleotide sequence ID" value="NZ_JASODW010000003.1"/>
</dbReference>
<dbReference type="EMBL" id="JASODW010000003">
    <property type="protein sequence ID" value="MDK6274801.1"/>
    <property type="molecule type" value="Genomic_DNA"/>
</dbReference>
<feature type="domain" description="FAD-dependent oxidoreductase 2 FAD-binding" evidence="3">
    <location>
        <begin position="4"/>
        <end position="542"/>
    </location>
</feature>
<accession>A0AAP4C684</accession>
<dbReference type="GO" id="GO:0033765">
    <property type="term" value="F:steroid dehydrogenase activity, acting on the CH-CH group of donors"/>
    <property type="evidence" value="ECO:0007669"/>
    <property type="project" value="UniProtKB-ARBA"/>
</dbReference>
<dbReference type="PIRSF" id="PIRSF036654">
    <property type="entry name" value="UCP036654"/>
    <property type="match status" value="1"/>
</dbReference>
<name>A0AAP4C684_9MICC</name>
<dbReference type="Pfam" id="PF00890">
    <property type="entry name" value="FAD_binding_2"/>
    <property type="match status" value="1"/>
</dbReference>
<evidence type="ECO:0000259" key="3">
    <source>
        <dbReference type="Pfam" id="PF00890"/>
    </source>
</evidence>
<comment type="caution">
    <text evidence="4">The sequence shown here is derived from an EMBL/GenBank/DDBJ whole genome shotgun (WGS) entry which is preliminary data.</text>
</comment>
<dbReference type="InterPro" id="IPR014614">
    <property type="entry name" value="KsdD_DH"/>
</dbReference>
<reference evidence="4" key="1">
    <citation type="submission" date="2023-05" db="EMBL/GenBank/DDBJ databases">
        <title>Cataloging the Phylogenetic Diversity of Human Bladder Bacteria.</title>
        <authorList>
            <person name="Du J."/>
        </authorList>
    </citation>
    <scope>NUCLEOTIDE SEQUENCE</scope>
    <source>
        <strain evidence="4">UMB9978</strain>
    </source>
</reference>
<protein>
    <submittedName>
        <fullName evidence="4">FAD-binding dehydrogenase</fullName>
    </submittedName>
</protein>
<dbReference type="Proteomes" id="UP001240483">
    <property type="component" value="Unassembled WGS sequence"/>
</dbReference>
<dbReference type="Gene3D" id="3.50.50.60">
    <property type="entry name" value="FAD/NAD(P)-binding domain"/>
    <property type="match status" value="1"/>
</dbReference>
<dbReference type="InterPro" id="IPR036188">
    <property type="entry name" value="FAD/NAD-bd_sf"/>
</dbReference>
<proteinExistence type="predicted"/>
<dbReference type="PANTHER" id="PTHR43260:SF1">
    <property type="entry name" value="KSDD-LIKE STEROID DEHYDROGENASE RV0785"/>
    <property type="match status" value="1"/>
</dbReference>
<evidence type="ECO:0000256" key="2">
    <source>
        <dbReference type="ARBA" id="ARBA00023002"/>
    </source>
</evidence>